<evidence type="ECO:0000256" key="1">
    <source>
        <dbReference type="ARBA" id="ARBA00004651"/>
    </source>
</evidence>
<sequence>MGFTPRNIVGLKIVGIALLYAMLAKLVLAFFSDNGNVTLVWFPAGLGMATFLLGGKRYWPGVFIGAFLAGMLVGDSWLISASIATGNILESWLGAWLLLGNPGFSLSLRHPRDFAWLTLTGIIAACFSALIGPMTLFLSKYLPADALLPSMLHWWMADVLGIALVTPLILIWRNWPKDWFAPKRALETLAFIATSFLSGQAVFLSWFPNLLSVYGQTYWAFLFVVWAAVRFGRHGVLLLVTMTAIQSLWGLLHQLGSFATAHLQSGLLNIWFYLFILASVGIPLALTLFHQQQINQALKQSEARLSFALETIDTGAWDLDLQDYSVQRTDIHDQIFGYSHLLPQWTYHTFLGHVAPEHRDMVNAGFQHALTTHSNWDFECRIRRIDGEIRWIRGSGCHQLGNSPRMTGILQDITTYKLAEEDRQLGMLFYQNCSEAMMITEADATIVSINPAFSRITGYSAEDIIGKNARILGSGRHDDSFFQAMWQIINTKGKWQGEIWNRRKNGELYVEQLNINTIFDRNGIPLKRIGLFFDITQRKLGEEQLWKQVNLDPLTGIGNRRLFYDRLEQDIKKAQRGGWFLALLVVDIEHFKEINERFGYAQGDSILQEAAQRVLANVRETDLVARMDGAEFAIILTELEKIDSVERIAKLIIEKLAEPFALEHDTAQLNCRIGIAICPYDADNTEALKQAAMDAAKKSASQTFQFANPPTAL</sequence>
<dbReference type="NCBIfam" id="TIGR00229">
    <property type="entry name" value="sensory_box"/>
    <property type="match status" value="1"/>
</dbReference>
<dbReference type="InterPro" id="IPR052163">
    <property type="entry name" value="DGC-Regulatory_Protein"/>
</dbReference>
<dbReference type="PANTHER" id="PTHR46663:SF3">
    <property type="entry name" value="SLL0267 PROTEIN"/>
    <property type="match status" value="1"/>
</dbReference>
<dbReference type="InterPro" id="IPR013655">
    <property type="entry name" value="PAS_fold_3"/>
</dbReference>
<dbReference type="GO" id="GO:0005886">
    <property type="term" value="C:plasma membrane"/>
    <property type="evidence" value="ECO:0007669"/>
    <property type="project" value="UniProtKB-SubCell"/>
</dbReference>
<dbReference type="SMART" id="SM00091">
    <property type="entry name" value="PAS"/>
    <property type="match status" value="2"/>
</dbReference>
<name>A0A177MJ03_METMH</name>
<dbReference type="EMBL" id="LUUG01000065">
    <property type="protein sequence ID" value="OAI05333.1"/>
    <property type="molecule type" value="Genomic_DNA"/>
</dbReference>
<evidence type="ECO:0000256" key="4">
    <source>
        <dbReference type="ARBA" id="ARBA00022989"/>
    </source>
</evidence>
<feature type="domain" description="GGDEF" evidence="9">
    <location>
        <begin position="579"/>
        <end position="709"/>
    </location>
</feature>
<evidence type="ECO:0000313" key="10">
    <source>
        <dbReference type="EMBL" id="OAI05333.1"/>
    </source>
</evidence>
<feature type="transmembrane region" description="Helical" evidence="6">
    <location>
        <begin position="37"/>
        <end position="55"/>
    </location>
</feature>
<feature type="transmembrane region" description="Helical" evidence="6">
    <location>
        <begin position="236"/>
        <end position="258"/>
    </location>
</feature>
<keyword evidence="4 6" id="KW-1133">Transmembrane helix</keyword>
<dbReference type="InterPro" id="IPR000700">
    <property type="entry name" value="PAS-assoc_C"/>
</dbReference>
<dbReference type="InterPro" id="IPR000160">
    <property type="entry name" value="GGDEF_dom"/>
</dbReference>
<dbReference type="NCBIfam" id="TIGR00254">
    <property type="entry name" value="GGDEF"/>
    <property type="match status" value="1"/>
</dbReference>
<evidence type="ECO:0000313" key="11">
    <source>
        <dbReference type="Proteomes" id="UP000078090"/>
    </source>
</evidence>
<feature type="transmembrane region" description="Helical" evidence="6">
    <location>
        <begin position="185"/>
        <end position="207"/>
    </location>
</feature>
<feature type="transmembrane region" description="Helical" evidence="6">
    <location>
        <begin position="270"/>
        <end position="289"/>
    </location>
</feature>
<dbReference type="Pfam" id="PF00990">
    <property type="entry name" value="GGDEF"/>
    <property type="match status" value="1"/>
</dbReference>
<reference evidence="10 11" key="1">
    <citation type="submission" date="2016-03" db="EMBL/GenBank/DDBJ databases">
        <authorList>
            <person name="Ploux O."/>
        </authorList>
    </citation>
    <scope>NUCLEOTIDE SEQUENCE [LARGE SCALE GENOMIC DNA]</scope>
    <source>
        <strain evidence="10 11">R-45363</strain>
    </source>
</reference>
<dbReference type="InterPro" id="IPR001610">
    <property type="entry name" value="PAC"/>
</dbReference>
<evidence type="ECO:0000259" key="9">
    <source>
        <dbReference type="PROSITE" id="PS50887"/>
    </source>
</evidence>
<evidence type="ECO:0000256" key="5">
    <source>
        <dbReference type="ARBA" id="ARBA00023136"/>
    </source>
</evidence>
<organism evidence="10 11">
    <name type="scientific">Methylomonas methanica</name>
    <dbReference type="NCBI Taxonomy" id="421"/>
    <lineage>
        <taxon>Bacteria</taxon>
        <taxon>Pseudomonadati</taxon>
        <taxon>Pseudomonadota</taxon>
        <taxon>Gammaproteobacteria</taxon>
        <taxon>Methylococcales</taxon>
        <taxon>Methylococcaceae</taxon>
        <taxon>Methylomonas</taxon>
    </lineage>
</organism>
<dbReference type="InterPro" id="IPR043128">
    <property type="entry name" value="Rev_trsase/Diguanyl_cyclase"/>
</dbReference>
<dbReference type="SUPFAM" id="SSF55073">
    <property type="entry name" value="Nucleotide cyclase"/>
    <property type="match status" value="1"/>
</dbReference>
<dbReference type="Gene3D" id="2.10.70.100">
    <property type="match status" value="1"/>
</dbReference>
<comment type="subcellular location">
    <subcellularLocation>
        <location evidence="1">Cell membrane</location>
        <topology evidence="1">Multi-pass membrane protein</topology>
    </subcellularLocation>
</comment>
<comment type="caution">
    <text evidence="10">The sequence shown here is derived from an EMBL/GenBank/DDBJ whole genome shotgun (WGS) entry which is preliminary data.</text>
</comment>
<dbReference type="InterPro" id="IPR029787">
    <property type="entry name" value="Nucleotide_cyclase"/>
</dbReference>
<dbReference type="Gene3D" id="3.30.450.20">
    <property type="entry name" value="PAS domain"/>
    <property type="match status" value="2"/>
</dbReference>
<dbReference type="CDD" id="cd00130">
    <property type="entry name" value="PAS"/>
    <property type="match status" value="1"/>
</dbReference>
<feature type="transmembrane region" description="Helical" evidence="6">
    <location>
        <begin position="62"/>
        <end position="83"/>
    </location>
</feature>
<dbReference type="SUPFAM" id="SSF55785">
    <property type="entry name" value="PYP-like sensor domain (PAS domain)"/>
    <property type="match status" value="2"/>
</dbReference>
<evidence type="ECO:0000256" key="3">
    <source>
        <dbReference type="ARBA" id="ARBA00022692"/>
    </source>
</evidence>
<dbReference type="PROSITE" id="PS50112">
    <property type="entry name" value="PAS"/>
    <property type="match status" value="1"/>
</dbReference>
<dbReference type="Gene3D" id="3.30.70.270">
    <property type="match status" value="1"/>
</dbReference>
<evidence type="ECO:0000256" key="2">
    <source>
        <dbReference type="ARBA" id="ARBA00022475"/>
    </source>
</evidence>
<dbReference type="InterPro" id="IPR000014">
    <property type="entry name" value="PAS"/>
</dbReference>
<feature type="transmembrane region" description="Helical" evidence="6">
    <location>
        <begin position="9"/>
        <end position="31"/>
    </location>
</feature>
<feature type="transmembrane region" description="Helical" evidence="6">
    <location>
        <begin position="213"/>
        <end position="229"/>
    </location>
</feature>
<keyword evidence="2" id="KW-1003">Cell membrane</keyword>
<dbReference type="InterPro" id="IPR007895">
    <property type="entry name" value="MASE1"/>
</dbReference>
<dbReference type="PANTHER" id="PTHR46663">
    <property type="entry name" value="DIGUANYLATE CYCLASE DGCT-RELATED"/>
    <property type="match status" value="1"/>
</dbReference>
<evidence type="ECO:0000256" key="6">
    <source>
        <dbReference type="SAM" id="Phobius"/>
    </source>
</evidence>
<dbReference type="CDD" id="cd01949">
    <property type="entry name" value="GGDEF"/>
    <property type="match status" value="1"/>
</dbReference>
<accession>A0A177MJ03</accession>
<evidence type="ECO:0008006" key="12">
    <source>
        <dbReference type="Google" id="ProtNLM"/>
    </source>
</evidence>
<feature type="transmembrane region" description="Helical" evidence="6">
    <location>
        <begin position="152"/>
        <end position="173"/>
    </location>
</feature>
<feature type="transmembrane region" description="Helical" evidence="6">
    <location>
        <begin position="114"/>
        <end position="132"/>
    </location>
</feature>
<protein>
    <recommendedName>
        <fullName evidence="12">PAS domain S-box-containing protein/diguanylate cyclase (GGDEF)-like protein</fullName>
    </recommendedName>
</protein>
<dbReference type="Pfam" id="PF05231">
    <property type="entry name" value="MASE1"/>
    <property type="match status" value="1"/>
</dbReference>
<dbReference type="Pfam" id="PF08447">
    <property type="entry name" value="PAS_3"/>
    <property type="match status" value="1"/>
</dbReference>
<feature type="domain" description="PAC" evidence="8">
    <location>
        <begin position="495"/>
        <end position="547"/>
    </location>
</feature>
<dbReference type="InterPro" id="IPR035965">
    <property type="entry name" value="PAS-like_dom_sf"/>
</dbReference>
<evidence type="ECO:0000259" key="7">
    <source>
        <dbReference type="PROSITE" id="PS50112"/>
    </source>
</evidence>
<dbReference type="AlphaFoldDB" id="A0A177MJ03"/>
<keyword evidence="5 6" id="KW-0472">Membrane</keyword>
<feature type="domain" description="PAS" evidence="7">
    <location>
        <begin position="421"/>
        <end position="468"/>
    </location>
</feature>
<dbReference type="PROSITE" id="PS50887">
    <property type="entry name" value="GGDEF"/>
    <property type="match status" value="1"/>
</dbReference>
<dbReference type="SMART" id="SM00267">
    <property type="entry name" value="GGDEF"/>
    <property type="match status" value="1"/>
</dbReference>
<proteinExistence type="predicted"/>
<evidence type="ECO:0000259" key="8">
    <source>
        <dbReference type="PROSITE" id="PS50113"/>
    </source>
</evidence>
<feature type="transmembrane region" description="Helical" evidence="6">
    <location>
        <begin position="89"/>
        <end position="107"/>
    </location>
</feature>
<dbReference type="SMART" id="SM00086">
    <property type="entry name" value="PAC"/>
    <property type="match status" value="2"/>
</dbReference>
<dbReference type="Pfam" id="PF13426">
    <property type="entry name" value="PAS_9"/>
    <property type="match status" value="1"/>
</dbReference>
<dbReference type="Proteomes" id="UP000078090">
    <property type="component" value="Unassembled WGS sequence"/>
</dbReference>
<gene>
    <name evidence="10" type="ORF">A1332_13355</name>
</gene>
<dbReference type="PROSITE" id="PS50113">
    <property type="entry name" value="PAC"/>
    <property type="match status" value="1"/>
</dbReference>
<keyword evidence="3 6" id="KW-0812">Transmembrane</keyword>